<reference evidence="1 2" key="1">
    <citation type="submission" date="2017-03" db="EMBL/GenBank/DDBJ databases">
        <title>Genome comparison of Photorhabdus luminescens strain 0813-124 phase variants.</title>
        <authorList>
            <person name="Chien C.-C."/>
            <person name="Chen W.-J."/>
            <person name="Shih M.-C."/>
            <person name="Hsieh F.-C."/>
        </authorList>
    </citation>
    <scope>NUCLEOTIDE SEQUENCE [LARGE SCALE GENOMIC DNA]</scope>
    <source>
        <strain evidence="1 2">0813-124 phase II</strain>
    </source>
</reference>
<evidence type="ECO:0000313" key="1">
    <source>
        <dbReference type="EMBL" id="QXF32543.1"/>
    </source>
</evidence>
<dbReference type="Proteomes" id="UP000693715">
    <property type="component" value="Chromosome"/>
</dbReference>
<dbReference type="EMBL" id="CP020335">
    <property type="protein sequence ID" value="QXF32543.1"/>
    <property type="molecule type" value="Genomic_DNA"/>
</dbReference>
<accession>A0ABX8LTT1</accession>
<evidence type="ECO:0008006" key="3">
    <source>
        <dbReference type="Google" id="ProtNLM"/>
    </source>
</evidence>
<gene>
    <name evidence="1" type="ORF">B0X70_04765</name>
</gene>
<protein>
    <recommendedName>
        <fullName evidence="3">Pyosin/cloacin translocation domain-containing protein</fullName>
    </recommendedName>
</protein>
<proteinExistence type="predicted"/>
<organism evidence="1 2">
    <name type="scientific">Photorhabdus akhurstii</name>
    <dbReference type="NCBI Taxonomy" id="171438"/>
    <lineage>
        <taxon>Bacteria</taxon>
        <taxon>Pseudomonadati</taxon>
        <taxon>Pseudomonadota</taxon>
        <taxon>Gammaproteobacteria</taxon>
        <taxon>Enterobacterales</taxon>
        <taxon>Morganellaceae</taxon>
        <taxon>Photorhabdus</taxon>
    </lineage>
</organism>
<evidence type="ECO:0000313" key="2">
    <source>
        <dbReference type="Proteomes" id="UP000693715"/>
    </source>
</evidence>
<name>A0ABX8LTT1_9GAMM</name>
<sequence>MPEEKDFRDYILILPVPNMPPVYVYLSKPPVKPLEVGEYQDLAGRSRNDGLDIDHIPSQAALRKYLANKYPNMSPAMIKAMLIKGVSIVIPKRIHQKYSETYGGRNTPMKKTQDASDLKAAVESNFDAMIIGLIEEGYTPEQLDKAREDLHQLNKKQRWYK</sequence>
<keyword evidence="2" id="KW-1185">Reference proteome</keyword>